<dbReference type="CDD" id="cd13686">
    <property type="entry name" value="GluR_Plant"/>
    <property type="match status" value="1"/>
</dbReference>
<dbReference type="InterPro" id="IPR017103">
    <property type="entry name" value="Iontropic_Glu_rcpt_pln"/>
</dbReference>
<dbReference type="PIRSF" id="PIRSF037090">
    <property type="entry name" value="Iontro_Glu-like_rcpt_pln"/>
    <property type="match status" value="1"/>
</dbReference>
<sequence length="968" mass="108186">MQSIKNDHHMFFLFTLLSLMFRAQSVAASSEIHATARSTYSSINIGAVLDLNSPMGTMIDLCMSMALSDFYSIHSNYKTRLFLHTASAEEELDVASAVLEMLKNQEVHGVLGPEWSKEATFVVELGARAHVPVISFTAKNRAFSRSPSPYFVRTTPDDLYQVKSLTAICQGFEWHEVVILYEDTEDGNLFVSKLNKAFQEVDIQLSYISAISTSAEDVYITKELSKLMTKQTRVFLVHMNILLGNRLFDLARKAGMMSEGYAWLITDSLSNSLTSVDTSSMEGVLGLRPHVPKSKNLDNFRAKWKRNALLRKPQSEIMELNVYGLWAYDTVWALALAIERSLSPGSDLLESSQGDNRSDISNITISQFGSRILAELLYTKFTGLCGEFKLVDGQLQTSAFEIINLIGTGYRTVGYWSPDGGISSKLASTGESTYSTSTKELRAIMWPGDTLVTPKGWAIPTTGKIKVGVPKKSEFTEFTNIQKDPVTNQFNFSGLSIDVFLASLKLLPFKLEYEFIPYLNTSRDLNGSYDHMLHKILDKTYDFVVGDVTILANRSTFIDFTLPYTESGVVMVVKNKKNIDMWTFLKPLRWDLWLTIVLACIFIGFVVRMLEHQRNNTNTGSLTPNEQPFGLFFWFPIAALAFPERNMVANKWSMFVLVVWLFVAYILMQSYTAKLSAIFTVDQLNFAFSKDYYVGYQHASFVHEFLINELHLDASKLRSYSTIEEYHDAMCRGGKKGGIDAIYGEIPYMKLLINRYGSEYRIVGPTHKTDGFGFAFPMGSPLVSYFSRAILNVTQGATMNVIEQKNFGPGYPADQDSISQESPSLTAYNFGGLFIIILSAAMIALFCSKTSIGQRFTAMISNCCHRCSRFLNSSGKESRVHSLSYRDATGDSPSEEANESEENNRNVSHGPGEVREAEVDVADISARQGEVHESNRTNENAASAGTSEIQLSESSNMQQPESSSSENA</sequence>
<feature type="transmembrane region" description="Helical" evidence="17">
    <location>
        <begin position="590"/>
        <end position="607"/>
    </location>
</feature>
<evidence type="ECO:0000256" key="15">
    <source>
        <dbReference type="PIRNR" id="PIRNR037090"/>
    </source>
</evidence>
<keyword evidence="13 15" id="KW-0407">Ion channel</keyword>
<dbReference type="InterPro" id="IPR044440">
    <property type="entry name" value="GABAb_receptor_plant_PBP1"/>
</dbReference>
<evidence type="ECO:0000313" key="20">
    <source>
        <dbReference type="Proteomes" id="UP001652660"/>
    </source>
</evidence>
<dbReference type="SUPFAM" id="SSF53850">
    <property type="entry name" value="Periplasmic binding protein-like II"/>
    <property type="match status" value="1"/>
</dbReference>
<dbReference type="GO" id="GO:0016020">
    <property type="term" value="C:membrane"/>
    <property type="evidence" value="ECO:0007669"/>
    <property type="project" value="UniProtKB-SubCell"/>
</dbReference>
<dbReference type="InterPro" id="IPR001828">
    <property type="entry name" value="ANF_lig-bd_rcpt"/>
</dbReference>
<keyword evidence="6 18" id="KW-0732">Signal</keyword>
<keyword evidence="12 15" id="KW-1071">Ligand-gated ion channel</keyword>
<protein>
    <recommendedName>
        <fullName evidence="15">Glutamate receptor</fullName>
    </recommendedName>
</protein>
<dbReference type="Pfam" id="PF10613">
    <property type="entry name" value="Lig_chan-Glu_bd"/>
    <property type="match status" value="1"/>
</dbReference>
<evidence type="ECO:0000259" key="19">
    <source>
        <dbReference type="SMART" id="SM00079"/>
    </source>
</evidence>
<keyword evidence="4 15" id="KW-0813">Transport</keyword>
<dbReference type="SMART" id="SM00079">
    <property type="entry name" value="PBPe"/>
    <property type="match status" value="1"/>
</dbReference>
<dbReference type="InterPro" id="IPR019594">
    <property type="entry name" value="Glu/Gly-bd"/>
</dbReference>
<dbReference type="FunFam" id="3.40.50.2300:FF:000081">
    <property type="entry name" value="Glutamate receptor"/>
    <property type="match status" value="1"/>
</dbReference>
<dbReference type="FunFam" id="3.40.50.2300:FF:000310">
    <property type="entry name" value="Glutamate receptor"/>
    <property type="match status" value="1"/>
</dbReference>
<dbReference type="FunFam" id="3.40.190.10:FF:000054">
    <property type="entry name" value="Glutamate receptor"/>
    <property type="match status" value="1"/>
</dbReference>
<evidence type="ECO:0000256" key="5">
    <source>
        <dbReference type="ARBA" id="ARBA00022692"/>
    </source>
</evidence>
<feature type="transmembrane region" description="Helical" evidence="17">
    <location>
        <begin position="649"/>
        <end position="668"/>
    </location>
</feature>
<feature type="compositionally biased region" description="Low complexity" evidence="16">
    <location>
        <begin position="952"/>
        <end position="968"/>
    </location>
</feature>
<dbReference type="InterPro" id="IPR001320">
    <property type="entry name" value="Iontro_rcpt_C"/>
</dbReference>
<evidence type="ECO:0000256" key="16">
    <source>
        <dbReference type="SAM" id="MobiDB-lite"/>
    </source>
</evidence>
<keyword evidence="5 17" id="KW-0812">Transmembrane</keyword>
<keyword evidence="20" id="KW-1185">Reference proteome</keyword>
<evidence type="ECO:0000256" key="2">
    <source>
        <dbReference type="ARBA" id="ARBA00008685"/>
    </source>
</evidence>
<proteinExistence type="inferred from homology"/>
<comment type="similarity">
    <text evidence="2 15">Belongs to the glutamate-gated ion channel (TC 1.A.10.1) family.</text>
</comment>
<dbReference type="AlphaFoldDB" id="A0A6P6SVD5"/>
<keyword evidence="10 15" id="KW-0675">Receptor</keyword>
<gene>
    <name evidence="21" type="primary">LOC113695101</name>
</gene>
<comment type="function">
    <text evidence="15">Glutamate-gated receptor that probably acts as non-selective cation channel.</text>
</comment>
<keyword evidence="9 15" id="KW-0472">Membrane</keyword>
<evidence type="ECO:0000256" key="18">
    <source>
        <dbReference type="SAM" id="SignalP"/>
    </source>
</evidence>
<keyword evidence="7 17" id="KW-1133">Transmembrane helix</keyword>
<dbReference type="Gene3D" id="3.40.190.10">
    <property type="entry name" value="Periplasmic binding protein-like II"/>
    <property type="match status" value="1"/>
</dbReference>
<dbReference type="RefSeq" id="XP_027069867.1">
    <property type="nucleotide sequence ID" value="XM_027214066.2"/>
</dbReference>
<evidence type="ECO:0000256" key="12">
    <source>
        <dbReference type="ARBA" id="ARBA00023286"/>
    </source>
</evidence>
<accession>A0A6P6SVD5</accession>
<evidence type="ECO:0000256" key="8">
    <source>
        <dbReference type="ARBA" id="ARBA00023065"/>
    </source>
</evidence>
<dbReference type="PANTHER" id="PTHR34836:SF7">
    <property type="entry name" value="RECEPTOR LIGAND BINDING REGION DOMAIN-CONTAINING PROTEIN"/>
    <property type="match status" value="1"/>
</dbReference>
<feature type="chain" id="PRO_5028021045" description="Glutamate receptor" evidence="18">
    <location>
        <begin position="29"/>
        <end position="968"/>
    </location>
</feature>
<evidence type="ECO:0000256" key="9">
    <source>
        <dbReference type="ARBA" id="ARBA00023136"/>
    </source>
</evidence>
<evidence type="ECO:0000256" key="1">
    <source>
        <dbReference type="ARBA" id="ARBA00004141"/>
    </source>
</evidence>
<dbReference type="Pfam" id="PF01094">
    <property type="entry name" value="ANF_receptor"/>
    <property type="match status" value="1"/>
</dbReference>
<organism evidence="20 21">
    <name type="scientific">Coffea arabica</name>
    <name type="common">Arabian coffee</name>
    <dbReference type="NCBI Taxonomy" id="13443"/>
    <lineage>
        <taxon>Eukaryota</taxon>
        <taxon>Viridiplantae</taxon>
        <taxon>Streptophyta</taxon>
        <taxon>Embryophyta</taxon>
        <taxon>Tracheophyta</taxon>
        <taxon>Spermatophyta</taxon>
        <taxon>Magnoliopsida</taxon>
        <taxon>eudicotyledons</taxon>
        <taxon>Gunneridae</taxon>
        <taxon>Pentapetalae</taxon>
        <taxon>asterids</taxon>
        <taxon>lamiids</taxon>
        <taxon>Gentianales</taxon>
        <taxon>Rubiaceae</taxon>
        <taxon>Ixoroideae</taxon>
        <taxon>Gardenieae complex</taxon>
        <taxon>Bertiereae - Coffeeae clade</taxon>
        <taxon>Coffeeae</taxon>
        <taxon>Coffea</taxon>
    </lineage>
</organism>
<evidence type="ECO:0000256" key="13">
    <source>
        <dbReference type="ARBA" id="ARBA00023303"/>
    </source>
</evidence>
<feature type="domain" description="Ionotropic glutamate receptor C-terminal" evidence="19">
    <location>
        <begin position="464"/>
        <end position="809"/>
    </location>
</feature>
<dbReference type="InterPro" id="IPR015683">
    <property type="entry name" value="Ionotropic_Glu_rcpt"/>
</dbReference>
<dbReference type="GeneID" id="113695101"/>
<evidence type="ECO:0000256" key="3">
    <source>
        <dbReference type="ARBA" id="ARBA00011095"/>
    </source>
</evidence>
<keyword evidence="8 15" id="KW-0406">Ion transport</keyword>
<evidence type="ECO:0000256" key="4">
    <source>
        <dbReference type="ARBA" id="ARBA00022448"/>
    </source>
</evidence>
<evidence type="ECO:0000256" key="10">
    <source>
        <dbReference type="ARBA" id="ARBA00023170"/>
    </source>
</evidence>
<evidence type="ECO:0000256" key="17">
    <source>
        <dbReference type="SAM" id="Phobius"/>
    </source>
</evidence>
<dbReference type="Proteomes" id="UP001652660">
    <property type="component" value="Chromosome 6e"/>
</dbReference>
<reference evidence="20" key="1">
    <citation type="journal article" date="2025" name="Foods">
        <title>Unveiling the Microbial Signatures of Arabica Coffee Cherries: Insights into Ripeness Specific Diversity, Functional Traits, and Implications for Quality and Safety.</title>
        <authorList>
            <consortium name="RefSeq"/>
            <person name="Tenea G.N."/>
            <person name="Cifuentes V."/>
            <person name="Reyes P."/>
            <person name="Cevallos-Vallejos M."/>
        </authorList>
    </citation>
    <scope>NUCLEOTIDE SEQUENCE [LARGE SCALE GENOMIC DNA]</scope>
</reference>
<evidence type="ECO:0000256" key="14">
    <source>
        <dbReference type="ARBA" id="ARBA00049638"/>
    </source>
</evidence>
<dbReference type="Pfam" id="PF00060">
    <property type="entry name" value="Lig_chan"/>
    <property type="match status" value="1"/>
</dbReference>
<feature type="transmembrane region" description="Helical" evidence="17">
    <location>
        <begin position="827"/>
        <end position="846"/>
    </location>
</feature>
<keyword evidence="11" id="KW-0325">Glycoprotein</keyword>
<comment type="subcellular location">
    <subcellularLocation>
        <location evidence="1">Membrane</location>
        <topology evidence="1">Multi-pass membrane protein</topology>
    </subcellularLocation>
</comment>
<evidence type="ECO:0000256" key="7">
    <source>
        <dbReference type="ARBA" id="ARBA00022989"/>
    </source>
</evidence>
<reference evidence="21" key="2">
    <citation type="submission" date="2025-08" db="UniProtKB">
        <authorList>
            <consortium name="RefSeq"/>
        </authorList>
    </citation>
    <scope>IDENTIFICATION</scope>
    <source>
        <tissue evidence="21">Leaves</tissue>
    </source>
</reference>
<comment type="function">
    <text evidence="14">Glutamate-gated receptor that probably acts as a non-selective cation channel. May be involved in light-signal transduction and calcium homeostasis via the regulation of calcium influx into cells.</text>
</comment>
<feature type="signal peptide" evidence="18">
    <location>
        <begin position="1"/>
        <end position="28"/>
    </location>
</feature>
<evidence type="ECO:0000256" key="11">
    <source>
        <dbReference type="ARBA" id="ARBA00023180"/>
    </source>
</evidence>
<dbReference type="OrthoDB" id="5984008at2759"/>
<feature type="region of interest" description="Disordered" evidence="16">
    <location>
        <begin position="881"/>
        <end position="968"/>
    </location>
</feature>
<feature type="compositionally biased region" description="Polar residues" evidence="16">
    <location>
        <begin position="937"/>
        <end position="951"/>
    </location>
</feature>
<dbReference type="SUPFAM" id="SSF53822">
    <property type="entry name" value="Periplasmic binding protein-like I"/>
    <property type="match status" value="1"/>
</dbReference>
<evidence type="ECO:0000313" key="21">
    <source>
        <dbReference type="RefSeq" id="XP_027069867.1"/>
    </source>
</evidence>
<dbReference type="GO" id="GO:0015276">
    <property type="term" value="F:ligand-gated monoatomic ion channel activity"/>
    <property type="evidence" value="ECO:0007669"/>
    <property type="project" value="InterPro"/>
</dbReference>
<name>A0A6P6SVD5_COFAR</name>
<dbReference type="Gene3D" id="3.40.50.2300">
    <property type="match status" value="2"/>
</dbReference>
<dbReference type="Gene3D" id="1.10.287.70">
    <property type="match status" value="1"/>
</dbReference>
<dbReference type="CDD" id="cd19990">
    <property type="entry name" value="PBP1_GABAb_receptor_plant"/>
    <property type="match status" value="1"/>
</dbReference>
<evidence type="ECO:0000256" key="6">
    <source>
        <dbReference type="ARBA" id="ARBA00022729"/>
    </source>
</evidence>
<comment type="subunit">
    <text evidence="3">May form heteromers.</text>
</comment>
<dbReference type="InterPro" id="IPR028082">
    <property type="entry name" value="Peripla_BP_I"/>
</dbReference>
<dbReference type="PANTHER" id="PTHR34836">
    <property type="entry name" value="OS06G0188250 PROTEIN"/>
    <property type="match status" value="1"/>
</dbReference>